<dbReference type="InterPro" id="IPR011045">
    <property type="entry name" value="N2O_reductase_N"/>
</dbReference>
<dbReference type="AlphaFoldDB" id="A0A1H4DDW1"/>
<proteinExistence type="predicted"/>
<accession>A0A1H4DDW1</accession>
<dbReference type="STRING" id="592050.SAMN05421875_12438"/>
<feature type="signal peptide" evidence="1">
    <location>
        <begin position="1"/>
        <end position="26"/>
    </location>
</feature>
<evidence type="ECO:0000256" key="1">
    <source>
        <dbReference type="SAM" id="SignalP"/>
    </source>
</evidence>
<evidence type="ECO:0000313" key="3">
    <source>
        <dbReference type="Proteomes" id="UP000199002"/>
    </source>
</evidence>
<name>A0A1H4DDW1_9BURK</name>
<dbReference type="Gene3D" id="2.130.10.10">
    <property type="entry name" value="YVTN repeat-like/Quinoprotein amine dehydrogenase"/>
    <property type="match status" value="2"/>
</dbReference>
<sequence length="350" mass="36345">MKLRPLALSLCLALSTLASIPSTVSAQPAPVAAPASATQRWTFDGAIHNNSLALSPDEGTAVVSYSERPDVVVYDLKTGKVRKVLTGFVTPRNIVFAPSGEFFYVSDSSLGTVAKIATSSLKTVGTLPAGPGAFGTVLSKDGATMYVNNQAASTVTRFDLASGEPRAVIMGFAQPRQGVRLSPDGSALYVTNFMGDKITIVNTATNKIDGEITGFNKLRAISVTADGKTLFAANSGSNTIAVVDLDQRAIASTIAVGKDPYGAALSPDGQRVYAGNLGDNSLSVIDVASRSVVATITGFKEPRQAIVFTRDGRTAYVLNEDLGLAKVDLASNRVEATIAAPAAKMQKAAP</sequence>
<dbReference type="InterPro" id="IPR015943">
    <property type="entry name" value="WD40/YVTN_repeat-like_dom_sf"/>
</dbReference>
<keyword evidence="1" id="KW-0732">Signal</keyword>
<protein>
    <submittedName>
        <fullName evidence="2">40-residue YVTN family beta-propeller repeat-containing protein</fullName>
    </submittedName>
</protein>
<organism evidence="2 3">
    <name type="scientific">Acidovorax soli</name>
    <dbReference type="NCBI Taxonomy" id="592050"/>
    <lineage>
        <taxon>Bacteria</taxon>
        <taxon>Pseudomonadati</taxon>
        <taxon>Pseudomonadota</taxon>
        <taxon>Betaproteobacteria</taxon>
        <taxon>Burkholderiales</taxon>
        <taxon>Comamonadaceae</taxon>
        <taxon>Acidovorax</taxon>
    </lineage>
</organism>
<dbReference type="GeneID" id="34232494"/>
<dbReference type="NCBIfam" id="TIGR02276">
    <property type="entry name" value="beta_rpt_yvtn"/>
    <property type="match status" value="2"/>
</dbReference>
<dbReference type="InterPro" id="IPR011964">
    <property type="entry name" value="YVTN_b-propeller_repeat"/>
</dbReference>
<evidence type="ECO:0000313" key="2">
    <source>
        <dbReference type="EMBL" id="SEA70955.1"/>
    </source>
</evidence>
<dbReference type="Pfam" id="PF10282">
    <property type="entry name" value="Lactonase"/>
    <property type="match status" value="2"/>
</dbReference>
<feature type="chain" id="PRO_5011462171" evidence="1">
    <location>
        <begin position="27"/>
        <end position="350"/>
    </location>
</feature>
<dbReference type="InterPro" id="IPR019405">
    <property type="entry name" value="Lactonase_7-beta_prop"/>
</dbReference>
<dbReference type="InterPro" id="IPR051200">
    <property type="entry name" value="Host-pathogen_enzymatic-act"/>
</dbReference>
<gene>
    <name evidence="2" type="ORF">SAMN05421875_12438</name>
</gene>
<dbReference type="RefSeq" id="WP_092699698.1">
    <property type="nucleotide sequence ID" value="NZ_FNQJ01000024.1"/>
</dbReference>
<keyword evidence="3" id="KW-1185">Reference proteome</keyword>
<reference evidence="3" key="1">
    <citation type="submission" date="2016-10" db="EMBL/GenBank/DDBJ databases">
        <authorList>
            <person name="Varghese N."/>
            <person name="Submissions S."/>
        </authorList>
    </citation>
    <scope>NUCLEOTIDE SEQUENCE [LARGE SCALE GENOMIC DNA]</scope>
    <source>
        <strain evidence="3">DSM 25157</strain>
    </source>
</reference>
<dbReference type="SUPFAM" id="SSF50974">
    <property type="entry name" value="Nitrous oxide reductase, N-terminal domain"/>
    <property type="match status" value="1"/>
</dbReference>
<dbReference type="Proteomes" id="UP000199002">
    <property type="component" value="Unassembled WGS sequence"/>
</dbReference>
<dbReference type="PANTHER" id="PTHR47197:SF3">
    <property type="entry name" value="DIHYDRO-HEME D1 DEHYDROGENASE"/>
    <property type="match status" value="1"/>
</dbReference>
<dbReference type="EMBL" id="FNQJ01000024">
    <property type="protein sequence ID" value="SEA70955.1"/>
    <property type="molecule type" value="Genomic_DNA"/>
</dbReference>
<dbReference type="PANTHER" id="PTHR47197">
    <property type="entry name" value="PROTEIN NIRF"/>
    <property type="match status" value="1"/>
</dbReference>